<evidence type="ECO:0000256" key="8">
    <source>
        <dbReference type="PROSITE-ProRule" id="PRU01211"/>
    </source>
</evidence>
<dbReference type="GO" id="GO:0008270">
    <property type="term" value="F:zinc ion binding"/>
    <property type="evidence" value="ECO:0007669"/>
    <property type="project" value="UniProtKB-UniRule"/>
</dbReference>
<keyword evidence="8 9" id="KW-0645">Protease</keyword>
<dbReference type="InterPro" id="IPR000742">
    <property type="entry name" value="EGF"/>
</dbReference>
<dbReference type="SMART" id="SM00235">
    <property type="entry name" value="ZnMc"/>
    <property type="match status" value="1"/>
</dbReference>
<comment type="caution">
    <text evidence="8">Lacks conserved residue(s) required for the propagation of feature annotation.</text>
</comment>
<name>A0A368G9Z7_ANCCA</name>
<gene>
    <name evidence="11" type="ORF">ANCCAN_14227</name>
</gene>
<dbReference type="Pfam" id="PF01400">
    <property type="entry name" value="Astacin"/>
    <property type="match status" value="1"/>
</dbReference>
<dbReference type="GO" id="GO:0018996">
    <property type="term" value="P:molting cycle, collagen and cuticulin-based cuticle"/>
    <property type="evidence" value="ECO:0007669"/>
    <property type="project" value="InterPro"/>
</dbReference>
<comment type="cofactor">
    <cofactor evidence="8 9">
        <name>Zn(2+)</name>
        <dbReference type="ChEBI" id="CHEBI:29105"/>
    </cofactor>
    <text evidence="8 9">Binds 1 zinc ion per subunit.</text>
</comment>
<keyword evidence="5 8" id="KW-0482">Metalloprotease</keyword>
<keyword evidence="4 8" id="KW-0862">Zinc</keyword>
<dbReference type="InterPro" id="IPR024079">
    <property type="entry name" value="MetalloPept_cat_dom_sf"/>
</dbReference>
<evidence type="ECO:0000256" key="7">
    <source>
        <dbReference type="ARBA" id="ARBA00023180"/>
    </source>
</evidence>
<keyword evidence="3 8" id="KW-0479">Metal-binding</keyword>
<dbReference type="InterPro" id="IPR017050">
    <property type="entry name" value="Metallopeptidase_nem"/>
</dbReference>
<feature type="chain" id="PRO_5016487832" description="Metalloendopeptidase" evidence="9">
    <location>
        <begin position="17"/>
        <end position="387"/>
    </location>
</feature>
<evidence type="ECO:0000256" key="4">
    <source>
        <dbReference type="ARBA" id="ARBA00022833"/>
    </source>
</evidence>
<evidence type="ECO:0000313" key="12">
    <source>
        <dbReference type="Proteomes" id="UP000252519"/>
    </source>
</evidence>
<dbReference type="PIRSF" id="PIRSF036365">
    <property type="entry name" value="Astacin_nematoda"/>
    <property type="match status" value="1"/>
</dbReference>
<keyword evidence="6" id="KW-1015">Disulfide bond</keyword>
<dbReference type="PROSITE" id="PS01186">
    <property type="entry name" value="EGF_2"/>
    <property type="match status" value="1"/>
</dbReference>
<dbReference type="Proteomes" id="UP000252519">
    <property type="component" value="Unassembled WGS sequence"/>
</dbReference>
<dbReference type="OrthoDB" id="291007at2759"/>
<feature type="non-terminal residue" evidence="11">
    <location>
        <position position="1"/>
    </location>
</feature>
<proteinExistence type="predicted"/>
<feature type="active site" evidence="8">
    <location>
        <position position="140"/>
    </location>
</feature>
<dbReference type="PROSITE" id="PS00022">
    <property type="entry name" value="EGF_1"/>
    <property type="match status" value="1"/>
</dbReference>
<keyword evidence="7" id="KW-0325">Glycoprotein</keyword>
<dbReference type="Gene3D" id="3.40.390.10">
    <property type="entry name" value="Collagenase (Catalytic Domain)"/>
    <property type="match status" value="1"/>
</dbReference>
<dbReference type="STRING" id="29170.A0A368G9Z7"/>
<dbReference type="PANTHER" id="PTHR10127:SF891">
    <property type="entry name" value="ZINC METALLOPROTEINASE NAS-29"/>
    <property type="match status" value="1"/>
</dbReference>
<dbReference type="PRINTS" id="PR00480">
    <property type="entry name" value="ASTACIN"/>
</dbReference>
<evidence type="ECO:0000256" key="5">
    <source>
        <dbReference type="ARBA" id="ARBA00023049"/>
    </source>
</evidence>
<organism evidence="11 12">
    <name type="scientific">Ancylostoma caninum</name>
    <name type="common">Dog hookworm</name>
    <dbReference type="NCBI Taxonomy" id="29170"/>
    <lineage>
        <taxon>Eukaryota</taxon>
        <taxon>Metazoa</taxon>
        <taxon>Ecdysozoa</taxon>
        <taxon>Nematoda</taxon>
        <taxon>Chromadorea</taxon>
        <taxon>Rhabditida</taxon>
        <taxon>Rhabditina</taxon>
        <taxon>Rhabditomorpha</taxon>
        <taxon>Strongyloidea</taxon>
        <taxon>Ancylostomatidae</taxon>
        <taxon>Ancylostomatinae</taxon>
        <taxon>Ancylostoma</taxon>
    </lineage>
</organism>
<protein>
    <recommendedName>
        <fullName evidence="9">Metalloendopeptidase</fullName>
        <ecNumber evidence="9">3.4.24.-</ecNumber>
    </recommendedName>
</protein>
<dbReference type="SUPFAM" id="SSF55486">
    <property type="entry name" value="Metalloproteases ('zincins'), catalytic domain"/>
    <property type="match status" value="1"/>
</dbReference>
<dbReference type="GO" id="GO:0006508">
    <property type="term" value="P:proteolysis"/>
    <property type="evidence" value="ECO:0007669"/>
    <property type="project" value="UniProtKB-KW"/>
</dbReference>
<evidence type="ECO:0000313" key="11">
    <source>
        <dbReference type="EMBL" id="RCN39830.1"/>
    </source>
</evidence>
<dbReference type="AlphaFoldDB" id="A0A368G9Z7"/>
<keyword evidence="8 9" id="KW-0378">Hydrolase</keyword>
<evidence type="ECO:0000256" key="6">
    <source>
        <dbReference type="ARBA" id="ARBA00023157"/>
    </source>
</evidence>
<dbReference type="InterPro" id="IPR006026">
    <property type="entry name" value="Peptidase_Metallo"/>
</dbReference>
<evidence type="ECO:0000259" key="10">
    <source>
        <dbReference type="PROSITE" id="PS51864"/>
    </source>
</evidence>
<dbReference type="EMBL" id="JOJR01000318">
    <property type="protein sequence ID" value="RCN39830.1"/>
    <property type="molecule type" value="Genomic_DNA"/>
</dbReference>
<feature type="binding site" evidence="8">
    <location>
        <position position="149"/>
    </location>
    <ligand>
        <name>Zn(2+)</name>
        <dbReference type="ChEBI" id="CHEBI:29105"/>
        <note>catalytic</note>
    </ligand>
</feature>
<reference evidence="11 12" key="1">
    <citation type="submission" date="2014-10" db="EMBL/GenBank/DDBJ databases">
        <title>Draft genome of the hookworm Ancylostoma caninum.</title>
        <authorList>
            <person name="Mitreva M."/>
        </authorList>
    </citation>
    <scope>NUCLEOTIDE SEQUENCE [LARGE SCALE GENOMIC DNA]</scope>
    <source>
        <strain evidence="11 12">Baltimore</strain>
    </source>
</reference>
<dbReference type="PROSITE" id="PS51864">
    <property type="entry name" value="ASTACIN"/>
    <property type="match status" value="1"/>
</dbReference>
<keyword evidence="2" id="KW-0964">Secreted</keyword>
<feature type="binding site" evidence="8">
    <location>
        <position position="143"/>
    </location>
    <ligand>
        <name>Zn(2+)</name>
        <dbReference type="ChEBI" id="CHEBI:29105"/>
        <note>catalytic</note>
    </ligand>
</feature>
<evidence type="ECO:0000256" key="3">
    <source>
        <dbReference type="ARBA" id="ARBA00022723"/>
    </source>
</evidence>
<sequence>LFTFLCVIWSSELCKGQEALSVEESTPEPFQAGELFSNGERKKRQVTIDTHLHRKWSHGVYYVFNSTMSDKMKECFRKAAEVWSRDTCINFKEREIDSTYGYLFVTDDGGYYSHVGRLGDEQPISICKKCDKEIGRVIHEVGHALGLYHAHSRYDRDKYVTVMPDAMEKFEKEFEIIEKENLTDYGTEYDYGSIMHYASGYDNKMLVPADKHYRQTMGSAMLSFTDLWLINTHYGCLGRCEGTPITCENGGFPHPRDCNNKCICPSGYGGSRCDGPGENGQELNATAEQQELPIILESSRTEDYSYRTYWIKSPENTVIEIEIESIQSRMFANVQGCTEAGVEIKTNENQNLTGYRLCSDDFDEDKLYSHSNLVPVIAYNKDPRFTF</sequence>
<feature type="binding site" evidence="8">
    <location>
        <position position="139"/>
    </location>
    <ligand>
        <name>Zn(2+)</name>
        <dbReference type="ChEBI" id="CHEBI:29105"/>
        <note>catalytic</note>
    </ligand>
</feature>
<dbReference type="GO" id="GO:0005576">
    <property type="term" value="C:extracellular region"/>
    <property type="evidence" value="ECO:0007669"/>
    <property type="project" value="UniProtKB-SubCell"/>
</dbReference>
<feature type="domain" description="Peptidase M12A" evidence="10">
    <location>
        <begin position="45"/>
        <end position="237"/>
    </location>
</feature>
<comment type="caution">
    <text evidence="11">The sequence shown here is derived from an EMBL/GenBank/DDBJ whole genome shotgun (WGS) entry which is preliminary data.</text>
</comment>
<dbReference type="PANTHER" id="PTHR10127">
    <property type="entry name" value="DISCOIDIN, CUB, EGF, LAMININ , AND ZINC METALLOPROTEASE DOMAIN CONTAINING"/>
    <property type="match status" value="1"/>
</dbReference>
<evidence type="ECO:0000256" key="2">
    <source>
        <dbReference type="ARBA" id="ARBA00022525"/>
    </source>
</evidence>
<accession>A0A368G9Z7</accession>
<dbReference type="GO" id="GO:0004222">
    <property type="term" value="F:metalloendopeptidase activity"/>
    <property type="evidence" value="ECO:0007669"/>
    <property type="project" value="UniProtKB-UniRule"/>
</dbReference>
<comment type="subcellular location">
    <subcellularLocation>
        <location evidence="1">Secreted</location>
    </subcellularLocation>
</comment>
<keyword evidence="9" id="KW-0732">Signal</keyword>
<feature type="signal peptide" evidence="9">
    <location>
        <begin position="1"/>
        <end position="16"/>
    </location>
</feature>
<dbReference type="EC" id="3.4.24.-" evidence="9"/>
<feature type="non-terminal residue" evidence="11">
    <location>
        <position position="387"/>
    </location>
</feature>
<evidence type="ECO:0000256" key="1">
    <source>
        <dbReference type="ARBA" id="ARBA00004613"/>
    </source>
</evidence>
<keyword evidence="12" id="KW-1185">Reference proteome</keyword>
<evidence type="ECO:0000256" key="9">
    <source>
        <dbReference type="RuleBase" id="RU361183"/>
    </source>
</evidence>
<dbReference type="InterPro" id="IPR001506">
    <property type="entry name" value="Peptidase_M12A"/>
</dbReference>